<protein>
    <submittedName>
        <fullName evidence="1">DNA polymerase III subunit delta</fullName>
    </submittedName>
</protein>
<dbReference type="AlphaFoldDB" id="A0A7G9B8N0"/>
<dbReference type="Proteomes" id="UP000515960">
    <property type="component" value="Chromosome"/>
</dbReference>
<dbReference type="EMBL" id="CP060490">
    <property type="protein sequence ID" value="QNL45911.1"/>
    <property type="molecule type" value="Genomic_DNA"/>
</dbReference>
<sequence>MLKGSERLDIHARIRRAAQSGALSHAIIFSGPGDRVEAARCAAAAMECTAGQDAPCGRCEACRKVFANIHPDVITVHDADHKIMAVELLRAIRSDVYIRPNEGRRKVYLFDDCAQLDERCQNLLLKTVEEGPPYAAFLFCAANSAALLPTLRSRCVEWKLAPAAEEGPEEDDSRARELCSVLSGKQAAAIVEFLTGMEHSKPSREELGRVLEQSRALCAQALLEHYGRGAPPDKQEITGKLRENLTKSQLMRTIEVLQTYRQECDWNVGVGHVLGALAAELEGIL</sequence>
<evidence type="ECO:0000313" key="2">
    <source>
        <dbReference type="Proteomes" id="UP000515960"/>
    </source>
</evidence>
<dbReference type="Pfam" id="PF13177">
    <property type="entry name" value="DNA_pol3_delta2"/>
    <property type="match status" value="1"/>
</dbReference>
<evidence type="ECO:0000313" key="1">
    <source>
        <dbReference type="EMBL" id="QNL45911.1"/>
    </source>
</evidence>
<reference evidence="1 2" key="1">
    <citation type="submission" date="2020-08" db="EMBL/GenBank/DDBJ databases">
        <authorList>
            <person name="Liu C."/>
            <person name="Sun Q."/>
        </authorList>
    </citation>
    <scope>NUCLEOTIDE SEQUENCE [LARGE SCALE GENOMIC DNA]</scope>
    <source>
        <strain evidence="1 2">NSJ-62</strain>
    </source>
</reference>
<name>A0A7G9B8N0_9FIRM</name>
<keyword evidence="2" id="KW-1185">Reference proteome</keyword>
<dbReference type="Gene3D" id="3.40.50.300">
    <property type="entry name" value="P-loop containing nucleotide triphosphate hydrolases"/>
    <property type="match status" value="1"/>
</dbReference>
<gene>
    <name evidence="1" type="ORF">H8790_12720</name>
</gene>
<proteinExistence type="predicted"/>
<dbReference type="InterPro" id="IPR050238">
    <property type="entry name" value="DNA_Rep/Repair_Clamp_Loader"/>
</dbReference>
<dbReference type="PANTHER" id="PTHR11669">
    <property type="entry name" value="REPLICATION FACTOR C / DNA POLYMERASE III GAMMA-TAU SUBUNIT"/>
    <property type="match status" value="1"/>
</dbReference>
<dbReference type="InterPro" id="IPR027417">
    <property type="entry name" value="P-loop_NTPase"/>
</dbReference>
<dbReference type="PANTHER" id="PTHR11669:SF8">
    <property type="entry name" value="DNA POLYMERASE III SUBUNIT DELTA"/>
    <property type="match status" value="1"/>
</dbReference>
<dbReference type="SUPFAM" id="SSF52540">
    <property type="entry name" value="P-loop containing nucleoside triphosphate hydrolases"/>
    <property type="match status" value="1"/>
</dbReference>
<dbReference type="GO" id="GO:0006261">
    <property type="term" value="P:DNA-templated DNA replication"/>
    <property type="evidence" value="ECO:0007669"/>
    <property type="project" value="TreeGrafter"/>
</dbReference>
<dbReference type="KEGG" id="ohi:H8790_12720"/>
<organism evidence="1 2">
    <name type="scientific">Oscillibacter hominis</name>
    <dbReference type="NCBI Taxonomy" id="2763056"/>
    <lineage>
        <taxon>Bacteria</taxon>
        <taxon>Bacillati</taxon>
        <taxon>Bacillota</taxon>
        <taxon>Clostridia</taxon>
        <taxon>Eubacteriales</taxon>
        <taxon>Oscillospiraceae</taxon>
        <taxon>Oscillibacter</taxon>
    </lineage>
</organism>
<accession>A0A7G9B8N0</accession>